<gene>
    <name evidence="1" type="ORF">GGD55_005733</name>
</gene>
<name>A0A7W8UGM9_9HYPH</name>
<reference evidence="1 2" key="1">
    <citation type="submission" date="2020-08" db="EMBL/GenBank/DDBJ databases">
        <title>Genomic Encyclopedia of Type Strains, Phase IV (KMG-V): Genome sequencing to study the core and pangenomes of soil and plant-associated prokaryotes.</title>
        <authorList>
            <person name="Whitman W."/>
        </authorList>
    </citation>
    <scope>NUCLEOTIDE SEQUENCE [LARGE SCALE GENOMIC DNA]</scope>
    <source>
        <strain evidence="1 2">SEMIA 4084</strain>
    </source>
</reference>
<keyword evidence="2" id="KW-1185">Reference proteome</keyword>
<protein>
    <submittedName>
        <fullName evidence="1">Uncharacterized protein YaaW (UPF0174 family)</fullName>
    </submittedName>
</protein>
<dbReference type="Proteomes" id="UP000585507">
    <property type="component" value="Unassembled WGS sequence"/>
</dbReference>
<dbReference type="EMBL" id="JACHBK010000016">
    <property type="protein sequence ID" value="MBB5538990.1"/>
    <property type="molecule type" value="Genomic_DNA"/>
</dbReference>
<accession>A0A7W8UGM9</accession>
<organism evidence="1 2">
    <name type="scientific">Rhizobium giardinii</name>
    <dbReference type="NCBI Taxonomy" id="56731"/>
    <lineage>
        <taxon>Bacteria</taxon>
        <taxon>Pseudomonadati</taxon>
        <taxon>Pseudomonadota</taxon>
        <taxon>Alphaproteobacteria</taxon>
        <taxon>Hyphomicrobiales</taxon>
        <taxon>Rhizobiaceae</taxon>
        <taxon>Rhizobium/Agrobacterium group</taxon>
        <taxon>Rhizobium</taxon>
    </lineage>
</organism>
<evidence type="ECO:0000313" key="1">
    <source>
        <dbReference type="EMBL" id="MBB5538990.1"/>
    </source>
</evidence>
<sequence length="67" mass="7479">MPGFQSNFDQLKKSNVIPDVDENMLPKVVHDAIENLTDAEIAVLVNLSQKTGSHIYLNQNHQVICGF</sequence>
<dbReference type="RefSeq" id="WP_018326111.1">
    <property type="nucleotide sequence ID" value="NZ_JACHBK010000016.1"/>
</dbReference>
<proteinExistence type="predicted"/>
<comment type="caution">
    <text evidence="1">The sequence shown here is derived from an EMBL/GenBank/DDBJ whole genome shotgun (WGS) entry which is preliminary data.</text>
</comment>
<dbReference type="AlphaFoldDB" id="A0A7W8UGM9"/>
<evidence type="ECO:0000313" key="2">
    <source>
        <dbReference type="Proteomes" id="UP000585507"/>
    </source>
</evidence>